<name>A0A2A8BYW5_9BACI</name>
<dbReference type="Proteomes" id="UP000219775">
    <property type="component" value="Unassembled WGS sequence"/>
</dbReference>
<reference evidence="1 2" key="1">
    <citation type="submission" date="2017-09" db="EMBL/GenBank/DDBJ databases">
        <title>Large-scale bioinformatics analysis of Bacillus genomes uncovers conserved roles of natural products in bacterial physiology.</title>
        <authorList>
            <consortium name="Agbiome Team Llc"/>
            <person name="Bleich R.M."/>
            <person name="Grubbs K.J."/>
            <person name="Santa Maria K.C."/>
            <person name="Allen S.E."/>
            <person name="Farag S."/>
            <person name="Shank E.A."/>
            <person name="Bowers A."/>
        </authorList>
    </citation>
    <scope>NUCLEOTIDE SEQUENCE [LARGE SCALE GENOMIC DNA]</scope>
    <source>
        <strain evidence="1 2">AFS009893</strain>
    </source>
</reference>
<gene>
    <name evidence="1" type="ORF">CN613_25590</name>
</gene>
<dbReference type="RefSeq" id="WP_098129087.1">
    <property type="nucleotide sequence ID" value="NZ_NUDP01000117.1"/>
</dbReference>
<protein>
    <submittedName>
        <fullName evidence="1">Uncharacterized protein</fullName>
    </submittedName>
</protein>
<accession>A0A2A8BYW5</accession>
<sequence>MTKQLNIIEALSMPVGTKFKITHSMDSKFIGEKVVIREFGLRNVKTLYHINDRGSENKLAATEMMVTTKFEEYQEVEYLPTDFTALASSNNRKVYIKECGSYRELSVYKDFQDFGVYDTDDLRRTAFYEKKVNGVFETK</sequence>
<dbReference type="AlphaFoldDB" id="A0A2A8BYW5"/>
<proteinExistence type="predicted"/>
<dbReference type="EMBL" id="NUDP01000117">
    <property type="protein sequence ID" value="PEM65320.1"/>
    <property type="molecule type" value="Genomic_DNA"/>
</dbReference>
<organism evidence="1 2">
    <name type="scientific">Bacillus pseudomycoides</name>
    <dbReference type="NCBI Taxonomy" id="64104"/>
    <lineage>
        <taxon>Bacteria</taxon>
        <taxon>Bacillati</taxon>
        <taxon>Bacillota</taxon>
        <taxon>Bacilli</taxon>
        <taxon>Bacillales</taxon>
        <taxon>Bacillaceae</taxon>
        <taxon>Bacillus</taxon>
        <taxon>Bacillus cereus group</taxon>
    </lineage>
</organism>
<evidence type="ECO:0000313" key="2">
    <source>
        <dbReference type="Proteomes" id="UP000219775"/>
    </source>
</evidence>
<evidence type="ECO:0000313" key="1">
    <source>
        <dbReference type="EMBL" id="PEM65320.1"/>
    </source>
</evidence>
<comment type="caution">
    <text evidence="1">The sequence shown here is derived from an EMBL/GenBank/DDBJ whole genome shotgun (WGS) entry which is preliminary data.</text>
</comment>